<keyword evidence="2" id="KW-1185">Reference proteome</keyword>
<sequence length="183" mass="18842">MVMSASAQVDTGGAGAVRLVGADAGRGAARTTTSPAREAELVHDRVEPGGVHSKVKLAGRPTAEPARSLTSHLPDQVWVTAPGYAWAFPYSAPIPRDWLRPDTPHTVINPDVDLDDAEVAIAAARAGGQVCAPGTVGALPASTRAPGTSPLTPMSGPRRRFSGRAARVLLRAVQVERCPCGAG</sequence>
<name>A0ABN3X619_9ACTN</name>
<dbReference type="EMBL" id="BAAAUD010000021">
    <property type="protein sequence ID" value="GAA2937868.1"/>
    <property type="molecule type" value="Genomic_DNA"/>
</dbReference>
<dbReference type="Proteomes" id="UP001500403">
    <property type="component" value="Unassembled WGS sequence"/>
</dbReference>
<comment type="caution">
    <text evidence="1">The sequence shown here is derived from an EMBL/GenBank/DDBJ whole genome shotgun (WGS) entry which is preliminary data.</text>
</comment>
<reference evidence="1 2" key="1">
    <citation type="journal article" date="2019" name="Int. J. Syst. Evol. Microbiol.">
        <title>The Global Catalogue of Microorganisms (GCM) 10K type strain sequencing project: providing services to taxonomists for standard genome sequencing and annotation.</title>
        <authorList>
            <consortium name="The Broad Institute Genomics Platform"/>
            <consortium name="The Broad Institute Genome Sequencing Center for Infectious Disease"/>
            <person name="Wu L."/>
            <person name="Ma J."/>
        </authorList>
    </citation>
    <scope>NUCLEOTIDE SEQUENCE [LARGE SCALE GENOMIC DNA]</scope>
    <source>
        <strain evidence="1 2">JCM 9088</strain>
    </source>
</reference>
<accession>A0ABN3X619</accession>
<gene>
    <name evidence="1" type="ORF">GCM10010446_24020</name>
</gene>
<protein>
    <submittedName>
        <fullName evidence="1">Uncharacterized protein</fullName>
    </submittedName>
</protein>
<proteinExistence type="predicted"/>
<organism evidence="1 2">
    <name type="scientific">Streptomyces enissocaesilis</name>
    <dbReference type="NCBI Taxonomy" id="332589"/>
    <lineage>
        <taxon>Bacteria</taxon>
        <taxon>Bacillati</taxon>
        <taxon>Actinomycetota</taxon>
        <taxon>Actinomycetes</taxon>
        <taxon>Kitasatosporales</taxon>
        <taxon>Streptomycetaceae</taxon>
        <taxon>Streptomyces</taxon>
        <taxon>Streptomyces rochei group</taxon>
    </lineage>
</organism>
<evidence type="ECO:0000313" key="2">
    <source>
        <dbReference type="Proteomes" id="UP001500403"/>
    </source>
</evidence>
<evidence type="ECO:0000313" key="1">
    <source>
        <dbReference type="EMBL" id="GAA2937868.1"/>
    </source>
</evidence>